<feature type="compositionally biased region" description="Low complexity" evidence="1">
    <location>
        <begin position="274"/>
        <end position="289"/>
    </location>
</feature>
<evidence type="ECO:0000313" key="4">
    <source>
        <dbReference type="Proteomes" id="UP000604001"/>
    </source>
</evidence>
<feature type="region of interest" description="Disordered" evidence="1">
    <location>
        <begin position="317"/>
        <end position="349"/>
    </location>
</feature>
<sequence>MTAPWTRARRGLAALAAGLLLPTTAAATAATGQPAEPAQPGQHAAARPSTVVSTAPMARAASLTVSPPIYVAGQAVRFRGNVGRPGRRTVHLQSHMNRPGDRWLDVPDSAFRTSAEGTFDFTFTAPSMFGISYRVAGGGTVTRGRLFNARPQEITLALQGADAASPFHAVAPLLPFTVVADTTPAVRSALGTPPPIPGRTVLLQERTDGDRWRTIDRGATDSAGHATFRVPAPVLGHRVLRARQERWTRGGSRIGWYASFPAYFSVLGLGKKQAPTPASAGAAAPRPVATQRSAVRPTAGERYRWGSTLFDFAWERGQDLTSPPSKGTRPRGTWLDTSDGTGRATPFNGGLVLQSKLRHTGDGDRGTTAATMRGNARATGRWEFRLQGHAWETGPRPYRFRLDLVPVGTRATACPADAVVVADVVMGQPGVGIGVRSQSAKAVWQRNLGGVRLAETPFNMAVEVGPKHTTWSVDGKPVGTVKGRTAHLGRALVPRLSLVGSDREMNGAQVDSDWQRGWSLARGKQVKSGPALTRRAYAGC</sequence>
<proteinExistence type="predicted"/>
<feature type="region of interest" description="Disordered" evidence="1">
    <location>
        <begin position="274"/>
        <end position="296"/>
    </location>
</feature>
<evidence type="ECO:0000256" key="2">
    <source>
        <dbReference type="SAM" id="SignalP"/>
    </source>
</evidence>
<evidence type="ECO:0000313" key="3">
    <source>
        <dbReference type="EMBL" id="MBC2962172.1"/>
    </source>
</evidence>
<reference evidence="3 4" key="1">
    <citation type="submission" date="2020-08" db="EMBL/GenBank/DDBJ databases">
        <title>novel species in genus Nocardioides.</title>
        <authorList>
            <person name="Zhang G."/>
        </authorList>
    </citation>
    <scope>NUCLEOTIDE SEQUENCE [LARGE SCALE GENOMIC DNA]</scope>
    <source>
        <strain evidence="3 4">SC8A-24</strain>
    </source>
</reference>
<evidence type="ECO:0008006" key="5">
    <source>
        <dbReference type="Google" id="ProtNLM"/>
    </source>
</evidence>
<gene>
    <name evidence="3" type="ORF">H7344_17920</name>
</gene>
<evidence type="ECO:0000256" key="1">
    <source>
        <dbReference type="SAM" id="MobiDB-lite"/>
    </source>
</evidence>
<dbReference type="EMBL" id="JACMYC010000017">
    <property type="protein sequence ID" value="MBC2962172.1"/>
    <property type="molecule type" value="Genomic_DNA"/>
</dbReference>
<feature type="compositionally biased region" description="Low complexity" evidence="1">
    <location>
        <begin position="28"/>
        <end position="46"/>
    </location>
</feature>
<dbReference type="RefSeq" id="WP_186347358.1">
    <property type="nucleotide sequence ID" value="NZ_BMMR01000001.1"/>
</dbReference>
<protein>
    <recommendedName>
        <fullName evidence="5">GH16 domain-containing protein</fullName>
    </recommendedName>
</protein>
<organism evidence="3 4">
    <name type="scientific">Nocardioides deserti</name>
    <dbReference type="NCBI Taxonomy" id="1588644"/>
    <lineage>
        <taxon>Bacteria</taxon>
        <taxon>Bacillati</taxon>
        <taxon>Actinomycetota</taxon>
        <taxon>Actinomycetes</taxon>
        <taxon>Propionibacteriales</taxon>
        <taxon>Nocardioidaceae</taxon>
        <taxon>Nocardioides</taxon>
    </lineage>
</organism>
<dbReference type="Proteomes" id="UP000604001">
    <property type="component" value="Unassembled WGS sequence"/>
</dbReference>
<accession>A0ABR6UCK7</accession>
<feature type="region of interest" description="Disordered" evidence="1">
    <location>
        <begin position="28"/>
        <end position="50"/>
    </location>
</feature>
<feature type="signal peptide" evidence="2">
    <location>
        <begin position="1"/>
        <end position="29"/>
    </location>
</feature>
<comment type="caution">
    <text evidence="3">The sequence shown here is derived from an EMBL/GenBank/DDBJ whole genome shotgun (WGS) entry which is preliminary data.</text>
</comment>
<name>A0ABR6UCK7_9ACTN</name>
<keyword evidence="2" id="KW-0732">Signal</keyword>
<feature type="chain" id="PRO_5045596392" description="GH16 domain-containing protein" evidence="2">
    <location>
        <begin position="30"/>
        <end position="540"/>
    </location>
</feature>
<keyword evidence="4" id="KW-1185">Reference proteome</keyword>